<dbReference type="OrthoDB" id="1297232at2759"/>
<dbReference type="EMBL" id="JAIQCV010000004">
    <property type="protein sequence ID" value="KAH1108230.1"/>
    <property type="molecule type" value="Genomic_DNA"/>
</dbReference>
<dbReference type="InterPro" id="IPR004252">
    <property type="entry name" value="Probable_transposase_24"/>
</dbReference>
<organism evidence="1 2">
    <name type="scientific">Gossypium stocksii</name>
    <dbReference type="NCBI Taxonomy" id="47602"/>
    <lineage>
        <taxon>Eukaryota</taxon>
        <taxon>Viridiplantae</taxon>
        <taxon>Streptophyta</taxon>
        <taxon>Embryophyta</taxon>
        <taxon>Tracheophyta</taxon>
        <taxon>Spermatophyta</taxon>
        <taxon>Magnoliopsida</taxon>
        <taxon>eudicotyledons</taxon>
        <taxon>Gunneridae</taxon>
        <taxon>Pentapetalae</taxon>
        <taxon>rosids</taxon>
        <taxon>malvids</taxon>
        <taxon>Malvales</taxon>
        <taxon>Malvaceae</taxon>
        <taxon>Malvoideae</taxon>
        <taxon>Gossypium</taxon>
    </lineage>
</organism>
<proteinExistence type="predicted"/>
<dbReference type="PANTHER" id="PTHR33144">
    <property type="entry name" value="OS10G0409366 PROTEIN-RELATED"/>
    <property type="match status" value="1"/>
</dbReference>
<evidence type="ECO:0000313" key="1">
    <source>
        <dbReference type="EMBL" id="KAH1108230.1"/>
    </source>
</evidence>
<protein>
    <submittedName>
        <fullName evidence="1">Uncharacterized protein</fullName>
    </submittedName>
</protein>
<keyword evidence="2" id="KW-1185">Reference proteome</keyword>
<evidence type="ECO:0000313" key="2">
    <source>
        <dbReference type="Proteomes" id="UP000828251"/>
    </source>
</evidence>
<dbReference type="Proteomes" id="UP000828251">
    <property type="component" value="Unassembled WGS sequence"/>
</dbReference>
<comment type="caution">
    <text evidence="1">The sequence shown here is derived from an EMBL/GenBank/DDBJ whole genome shotgun (WGS) entry which is preliminary data.</text>
</comment>
<gene>
    <name evidence="1" type="ORF">J1N35_011998</name>
</gene>
<sequence length="257" mass="29156">MYFLLKSNKVFYLKDPTDEGCYIVLRNTPRDLFDTAKSGGRRKTQGRTLLKGLYELNSIELVKVARNTHGQSIGLEARLLAGYLGIIAQNDNLLPINYESWHHMPDSNKNNALDNIKDYERVGTTSRQKQKFTHTARSKSFACVADDEELSSGQKVGNLQLFDITHRKKDGSPMTTEATEIVKKLKDKMAEYERITSSDSPVNLDNIDFQIITKVLGPKSMVRFDFKDILLTQPNILDLARSSTCLRGIRLKLKLRG</sequence>
<dbReference type="AlphaFoldDB" id="A0A9D3W5A8"/>
<name>A0A9D3W5A8_9ROSI</name>
<dbReference type="PANTHER" id="PTHR33144:SF46">
    <property type="entry name" value="OS04G0610000 PROTEIN"/>
    <property type="match status" value="1"/>
</dbReference>
<dbReference type="Pfam" id="PF03004">
    <property type="entry name" value="Transposase_24"/>
    <property type="match status" value="1"/>
</dbReference>
<accession>A0A9D3W5A8</accession>
<reference evidence="1 2" key="1">
    <citation type="journal article" date="2021" name="Plant Biotechnol. J.">
        <title>Multi-omics assisted identification of the key and species-specific regulatory components of drought-tolerant mechanisms in Gossypium stocksii.</title>
        <authorList>
            <person name="Yu D."/>
            <person name="Ke L."/>
            <person name="Zhang D."/>
            <person name="Wu Y."/>
            <person name="Sun Y."/>
            <person name="Mei J."/>
            <person name="Sun J."/>
            <person name="Sun Y."/>
        </authorList>
    </citation>
    <scope>NUCLEOTIDE SEQUENCE [LARGE SCALE GENOMIC DNA]</scope>
    <source>
        <strain evidence="2">cv. E1</strain>
        <tissue evidence="1">Leaf</tissue>
    </source>
</reference>